<evidence type="ECO:0000256" key="7">
    <source>
        <dbReference type="PIRNR" id="PIRNR001488"/>
    </source>
</evidence>
<dbReference type="GO" id="GO:0015036">
    <property type="term" value="F:disulfide oxidoreductase activity"/>
    <property type="evidence" value="ECO:0007669"/>
    <property type="project" value="UniProtKB-ARBA"/>
</dbReference>
<dbReference type="PROSITE" id="PS00194">
    <property type="entry name" value="THIOREDOXIN_1"/>
    <property type="match status" value="1"/>
</dbReference>
<keyword evidence="6" id="KW-0676">Redox-active center</keyword>
<keyword evidence="5 7" id="KW-1015">Disulfide bond</keyword>
<dbReference type="InterPro" id="IPR001853">
    <property type="entry name" value="DSBA-like_thioredoxin_dom"/>
</dbReference>
<dbReference type="eggNOG" id="COG1651">
    <property type="taxonomic scope" value="Bacteria"/>
</dbReference>
<reference evidence="11 12" key="1">
    <citation type="submission" date="2013-12" db="EMBL/GenBank/DDBJ databases">
        <title>Annotation of the Mannheimia varigena USDA-ARS-USMARC-1296 complete genome.</title>
        <authorList>
            <person name="Harhay G.P."/>
            <person name="Clawson M.L."/>
            <person name="Murray R.W."/>
            <person name="Lubbers B.V."/>
            <person name="Heaton M.P."/>
            <person name="Chitko-Mckown C.G."/>
            <person name="Harhay D.M."/>
            <person name="Smith T.P.L."/>
        </authorList>
    </citation>
    <scope>NUCLEOTIDE SEQUENCE [LARGE SCALE GENOMIC DNA]</scope>
    <source>
        <strain evidence="11 12">USDA-ARS-USMARC-1296</strain>
    </source>
</reference>
<protein>
    <recommendedName>
        <fullName evidence="7">Thiol:disulfide interchange protein</fullName>
    </recommendedName>
</protein>
<evidence type="ECO:0000313" key="12">
    <source>
        <dbReference type="Proteomes" id="UP000066995"/>
    </source>
</evidence>
<dbReference type="PATRIC" id="fig|1433287.3.peg.269"/>
<dbReference type="SUPFAM" id="SSF52833">
    <property type="entry name" value="Thioredoxin-like"/>
    <property type="match status" value="1"/>
</dbReference>
<feature type="domain" description="Thioredoxin" evidence="10">
    <location>
        <begin position="17"/>
        <end position="210"/>
    </location>
</feature>
<dbReference type="CDD" id="cd03019">
    <property type="entry name" value="DsbA_DsbA"/>
    <property type="match status" value="1"/>
</dbReference>
<dbReference type="PROSITE" id="PS51352">
    <property type="entry name" value="THIOREDOXIN_2"/>
    <property type="match status" value="1"/>
</dbReference>
<evidence type="ECO:0000256" key="8">
    <source>
        <dbReference type="PIRSR" id="PIRSR001488-1"/>
    </source>
</evidence>
<feature type="chain" id="PRO_5004793878" description="Thiol:disulfide interchange protein" evidence="9">
    <location>
        <begin position="28"/>
        <end position="214"/>
    </location>
</feature>
<proteinExistence type="inferred from homology"/>
<dbReference type="PANTHER" id="PTHR35891:SF2">
    <property type="entry name" value="THIOL:DISULFIDE INTERCHANGE PROTEIN DSBA"/>
    <property type="match status" value="1"/>
</dbReference>
<accession>W0Q930</accession>
<dbReference type="Pfam" id="PF01323">
    <property type="entry name" value="DSBA"/>
    <property type="match status" value="1"/>
</dbReference>
<dbReference type="STRING" id="1433287.X808_2700"/>
<keyword evidence="3 9" id="KW-0732">Signal</keyword>
<dbReference type="AlphaFoldDB" id="W0Q930"/>
<dbReference type="NCBIfam" id="NF047695">
    <property type="entry name" value="ThlDiSintDsbAHaem"/>
    <property type="match status" value="1"/>
</dbReference>
<comment type="subcellular location">
    <subcellularLocation>
        <location evidence="1 7">Periplasm</location>
    </subcellularLocation>
</comment>
<evidence type="ECO:0000313" key="11">
    <source>
        <dbReference type="EMBL" id="AHG74797.1"/>
    </source>
</evidence>
<dbReference type="InterPro" id="IPR017937">
    <property type="entry name" value="Thioredoxin_CS"/>
</dbReference>
<keyword evidence="4 7" id="KW-0574">Periplasm</keyword>
<evidence type="ECO:0000256" key="1">
    <source>
        <dbReference type="ARBA" id="ARBA00004418"/>
    </source>
</evidence>
<comment type="similarity">
    <text evidence="2">Belongs to the thioredoxin family. DsbA subfamily.</text>
</comment>
<feature type="disulfide bond" description="Redox-active" evidence="8">
    <location>
        <begin position="57"/>
        <end position="60"/>
    </location>
</feature>
<dbReference type="InterPro" id="IPR050824">
    <property type="entry name" value="Thiol_disulfide_DsbA"/>
</dbReference>
<dbReference type="PANTHER" id="PTHR35891">
    <property type="entry name" value="THIOL:DISULFIDE INTERCHANGE PROTEIN DSBA"/>
    <property type="match status" value="1"/>
</dbReference>
<evidence type="ECO:0000256" key="2">
    <source>
        <dbReference type="ARBA" id="ARBA00005791"/>
    </source>
</evidence>
<dbReference type="EMBL" id="CP006943">
    <property type="protein sequence ID" value="AHG74797.1"/>
    <property type="molecule type" value="Genomic_DNA"/>
</dbReference>
<dbReference type="GO" id="GO:0042597">
    <property type="term" value="C:periplasmic space"/>
    <property type="evidence" value="ECO:0007669"/>
    <property type="project" value="UniProtKB-SubCell"/>
</dbReference>
<evidence type="ECO:0000256" key="6">
    <source>
        <dbReference type="ARBA" id="ARBA00023284"/>
    </source>
</evidence>
<dbReference type="InterPro" id="IPR013766">
    <property type="entry name" value="Thioredoxin_domain"/>
</dbReference>
<evidence type="ECO:0000256" key="4">
    <source>
        <dbReference type="ARBA" id="ARBA00022764"/>
    </source>
</evidence>
<dbReference type="Gene3D" id="3.40.30.10">
    <property type="entry name" value="Glutaredoxin"/>
    <property type="match status" value="1"/>
</dbReference>
<keyword evidence="12" id="KW-1185">Reference proteome</keyword>
<dbReference type="InterPro" id="IPR036249">
    <property type="entry name" value="Thioredoxin-like_sf"/>
</dbReference>
<evidence type="ECO:0000256" key="9">
    <source>
        <dbReference type="SAM" id="SignalP"/>
    </source>
</evidence>
<evidence type="ECO:0000256" key="5">
    <source>
        <dbReference type="ARBA" id="ARBA00023157"/>
    </source>
</evidence>
<gene>
    <name evidence="11" type="ORF">X808_2700</name>
</gene>
<sequence>MIMKKLALKTALVALSALFAFNSTAIAADPTAGKEYIEVRKAPSAQKEVVEFFSFYCPHCYDFELSYKIPSQIKAKLPSDTKLVQYHVNFLGGQSENLTRAWALAMALGAEDKVKTALFEGAQKDAFKSMDDIRAVFLANGITAEQFDSGINSFAVNGLVNKQVQLAEDFQIRGVPAFFVNGQYQINLEGFADSSSTNDFIQRYIDAVIFLSKK</sequence>
<dbReference type="Proteomes" id="UP000066995">
    <property type="component" value="Chromosome"/>
</dbReference>
<feature type="signal peptide" evidence="9">
    <location>
        <begin position="1"/>
        <end position="27"/>
    </location>
</feature>
<dbReference type="KEGG" id="mvi:X808_2700"/>
<name>W0Q930_9PAST</name>
<dbReference type="PIRSF" id="PIRSF001488">
    <property type="entry name" value="Tdi_protein"/>
    <property type="match status" value="1"/>
</dbReference>
<dbReference type="InterPro" id="IPR023205">
    <property type="entry name" value="DsbA/DsbL"/>
</dbReference>
<dbReference type="HOGENOM" id="CLU_088255_3_0_6"/>
<evidence type="ECO:0000256" key="3">
    <source>
        <dbReference type="ARBA" id="ARBA00022729"/>
    </source>
</evidence>
<evidence type="ECO:0000259" key="10">
    <source>
        <dbReference type="PROSITE" id="PS51352"/>
    </source>
</evidence>
<organism evidence="11 12">
    <name type="scientific">Mannheimia varigena USDA-ARS-USMARC-1296</name>
    <dbReference type="NCBI Taxonomy" id="1433287"/>
    <lineage>
        <taxon>Bacteria</taxon>
        <taxon>Pseudomonadati</taxon>
        <taxon>Pseudomonadota</taxon>
        <taxon>Gammaproteobacteria</taxon>
        <taxon>Pasteurellales</taxon>
        <taxon>Pasteurellaceae</taxon>
        <taxon>Mannheimia</taxon>
    </lineage>
</organism>